<dbReference type="InterPro" id="IPR036390">
    <property type="entry name" value="WH_DNA-bd_sf"/>
</dbReference>
<comment type="similarity">
    <text evidence="2">Belongs to the ROK (NagC/XylR) family.</text>
</comment>
<dbReference type="PANTHER" id="PTHR18964">
    <property type="entry name" value="ROK (REPRESSOR, ORF, KINASE) FAMILY"/>
    <property type="match status" value="1"/>
</dbReference>
<dbReference type="EMBL" id="FONN01000006">
    <property type="protein sequence ID" value="SFE75146.1"/>
    <property type="molecule type" value="Genomic_DNA"/>
</dbReference>
<name>A0A1I2D3Q3_9BACL</name>
<organism evidence="4 5">
    <name type="scientific">Paenibacillus algorifonticola</name>
    <dbReference type="NCBI Taxonomy" id="684063"/>
    <lineage>
        <taxon>Bacteria</taxon>
        <taxon>Bacillati</taxon>
        <taxon>Bacillota</taxon>
        <taxon>Bacilli</taxon>
        <taxon>Bacillales</taxon>
        <taxon>Paenibacillaceae</taxon>
        <taxon>Paenibacillus</taxon>
    </lineage>
</organism>
<comment type="function">
    <text evidence="1">Transcriptional repressor of xylose-utilizing enzymes.</text>
</comment>
<keyword evidence="3" id="KW-0859">Xylose metabolism</keyword>
<proteinExistence type="inferred from homology"/>
<evidence type="ECO:0000313" key="5">
    <source>
        <dbReference type="Proteomes" id="UP000183410"/>
    </source>
</evidence>
<dbReference type="InterPro" id="IPR043129">
    <property type="entry name" value="ATPase_NBD"/>
</dbReference>
<sequence length="347" mass="39344">MVKIIKLPFVNPKLMGEMIRQQIRTALYYEHKSTKVEIAQITGLTFPTVSKAIEEMKADGEVLLSGLRESSGGRRPQIYMLNEAHMSGLAVYLEKDCTIYTLLNYVGEVMMQDKLPGVLDEGPEALERQMKDYLERYPLIRALTFGVPASVTNGQVFHIPSYEKFNGFDLKAAYESRYPLQVQIENDMNATVLGYHDQLDNNQELSLVYLYFGMNGPGAGIMVNGELVRGHTYFAGEIFYLPLFEQQSFGEVIRELAMGSKKQPHDPELMDAMSRLVAIFTATLNPDIFIFCSINLSEQELEEVKSRSAVYVPEAHLPKLMLRDWQKDYIHGLNQMTIRTMLGTGAE</sequence>
<dbReference type="Proteomes" id="UP000183410">
    <property type="component" value="Unassembled WGS sequence"/>
</dbReference>
<dbReference type="GO" id="GO:0016301">
    <property type="term" value="F:kinase activity"/>
    <property type="evidence" value="ECO:0007669"/>
    <property type="project" value="UniProtKB-KW"/>
</dbReference>
<protein>
    <submittedName>
        <fullName evidence="4">Sugar kinase of the NBD/HSP70 family, may contain an N-terminal HTH domain</fullName>
    </submittedName>
</protein>
<dbReference type="Gene3D" id="1.10.10.10">
    <property type="entry name" value="Winged helix-like DNA-binding domain superfamily/Winged helix DNA-binding domain"/>
    <property type="match status" value="1"/>
</dbReference>
<dbReference type="InterPro" id="IPR000600">
    <property type="entry name" value="ROK"/>
</dbReference>
<dbReference type="SUPFAM" id="SSF46785">
    <property type="entry name" value="Winged helix' DNA-binding domain"/>
    <property type="match status" value="1"/>
</dbReference>
<gene>
    <name evidence="4" type="ORF">SAMN04487969_10690</name>
</gene>
<dbReference type="SUPFAM" id="SSF53067">
    <property type="entry name" value="Actin-like ATPase domain"/>
    <property type="match status" value="1"/>
</dbReference>
<dbReference type="GO" id="GO:0042732">
    <property type="term" value="P:D-xylose metabolic process"/>
    <property type="evidence" value="ECO:0007669"/>
    <property type="project" value="UniProtKB-KW"/>
</dbReference>
<evidence type="ECO:0000256" key="3">
    <source>
        <dbReference type="ARBA" id="ARBA00022629"/>
    </source>
</evidence>
<evidence type="ECO:0000256" key="1">
    <source>
        <dbReference type="ARBA" id="ARBA00002486"/>
    </source>
</evidence>
<keyword evidence="3" id="KW-0119">Carbohydrate metabolism</keyword>
<reference evidence="5" key="1">
    <citation type="submission" date="2016-10" db="EMBL/GenBank/DDBJ databases">
        <authorList>
            <person name="Varghese N."/>
            <person name="Submissions S."/>
        </authorList>
    </citation>
    <scope>NUCLEOTIDE SEQUENCE [LARGE SCALE GENOMIC DNA]</scope>
    <source>
        <strain evidence="5">CGMCC 1.10223</strain>
    </source>
</reference>
<dbReference type="OrthoDB" id="6501901at2"/>
<dbReference type="Pfam" id="PF00480">
    <property type="entry name" value="ROK"/>
    <property type="match status" value="1"/>
</dbReference>
<dbReference type="InterPro" id="IPR036388">
    <property type="entry name" value="WH-like_DNA-bd_sf"/>
</dbReference>
<dbReference type="Gene3D" id="3.30.420.40">
    <property type="match status" value="2"/>
</dbReference>
<accession>A0A1I2D3Q3</accession>
<dbReference type="PANTHER" id="PTHR18964:SF149">
    <property type="entry name" value="BIFUNCTIONAL UDP-N-ACETYLGLUCOSAMINE 2-EPIMERASE_N-ACETYLMANNOSAMINE KINASE"/>
    <property type="match status" value="1"/>
</dbReference>
<dbReference type="CDD" id="cd23763">
    <property type="entry name" value="ASKHA_ATPase_ROK"/>
    <property type="match status" value="1"/>
</dbReference>
<keyword evidence="5" id="KW-1185">Reference proteome</keyword>
<evidence type="ECO:0000313" key="4">
    <source>
        <dbReference type="EMBL" id="SFE75146.1"/>
    </source>
</evidence>
<keyword evidence="4" id="KW-0418">Kinase</keyword>
<evidence type="ECO:0000256" key="2">
    <source>
        <dbReference type="ARBA" id="ARBA00006479"/>
    </source>
</evidence>
<keyword evidence="4" id="KW-0808">Transferase</keyword>
<dbReference type="AlphaFoldDB" id="A0A1I2D3Q3"/>